<name>A0A6M3KZT9_9ZZZZ</name>
<reference evidence="1" key="1">
    <citation type="submission" date="2020-03" db="EMBL/GenBank/DDBJ databases">
        <title>The deep terrestrial virosphere.</title>
        <authorList>
            <person name="Holmfeldt K."/>
            <person name="Nilsson E."/>
            <person name="Simone D."/>
            <person name="Lopez-Fernandez M."/>
            <person name="Wu X."/>
            <person name="de Brujin I."/>
            <person name="Lundin D."/>
            <person name="Andersson A."/>
            <person name="Bertilsson S."/>
            <person name="Dopson M."/>
        </authorList>
    </citation>
    <scope>NUCLEOTIDE SEQUENCE</scope>
    <source>
        <strain evidence="1">MM415B02895</strain>
    </source>
</reference>
<evidence type="ECO:0000313" key="1">
    <source>
        <dbReference type="EMBL" id="QJA87787.1"/>
    </source>
</evidence>
<accession>A0A6M3KZT9</accession>
<sequence>MGTLFVGKDKSLVEEKPKEEMSSRDSYLLKAILYLLLYAGKGKLPEGVSGLDDIFFRGLPSPQVSPKERVNAG</sequence>
<dbReference type="AlphaFoldDB" id="A0A6M3KZT9"/>
<organism evidence="1">
    <name type="scientific">viral metagenome</name>
    <dbReference type="NCBI Taxonomy" id="1070528"/>
    <lineage>
        <taxon>unclassified sequences</taxon>
        <taxon>metagenomes</taxon>
        <taxon>organismal metagenomes</taxon>
    </lineage>
</organism>
<proteinExistence type="predicted"/>
<gene>
    <name evidence="1" type="ORF">MM415B02895_0009</name>
</gene>
<protein>
    <submittedName>
        <fullName evidence="1">Uncharacterized protein</fullName>
    </submittedName>
</protein>
<dbReference type="EMBL" id="MT142732">
    <property type="protein sequence ID" value="QJA87787.1"/>
    <property type="molecule type" value="Genomic_DNA"/>
</dbReference>